<dbReference type="InterPro" id="IPR024983">
    <property type="entry name" value="CHAT_dom"/>
</dbReference>
<dbReference type="EMBL" id="JASCIQ010000021">
    <property type="protein sequence ID" value="MDI3406235.1"/>
    <property type="molecule type" value="Genomic_DNA"/>
</dbReference>
<comment type="caution">
    <text evidence="3">The sequence shown here is derived from an EMBL/GenBank/DDBJ whole genome shotgun (WGS) entry which is preliminary data.</text>
</comment>
<accession>A0ABT6SDG1</accession>
<evidence type="ECO:0000256" key="1">
    <source>
        <dbReference type="SAM" id="MobiDB-lite"/>
    </source>
</evidence>
<dbReference type="Proteomes" id="UP001223978">
    <property type="component" value="Unassembled WGS sequence"/>
</dbReference>
<protein>
    <submittedName>
        <fullName evidence="3">CHAT domain-containing protein</fullName>
    </submittedName>
</protein>
<evidence type="ECO:0000259" key="2">
    <source>
        <dbReference type="Pfam" id="PF12770"/>
    </source>
</evidence>
<proteinExistence type="predicted"/>
<name>A0ABT6SDG1_9ACTN</name>
<feature type="domain" description="CHAT" evidence="2">
    <location>
        <begin position="155"/>
        <end position="246"/>
    </location>
</feature>
<dbReference type="Pfam" id="PF12770">
    <property type="entry name" value="CHAT"/>
    <property type="match status" value="1"/>
</dbReference>
<gene>
    <name evidence="3" type="ORF">QIS96_20785</name>
</gene>
<evidence type="ECO:0000313" key="3">
    <source>
        <dbReference type="EMBL" id="MDI3406235.1"/>
    </source>
</evidence>
<feature type="region of interest" description="Disordered" evidence="1">
    <location>
        <begin position="1"/>
        <end position="32"/>
    </location>
</feature>
<evidence type="ECO:0000313" key="4">
    <source>
        <dbReference type="Proteomes" id="UP001223978"/>
    </source>
</evidence>
<reference evidence="3 4" key="1">
    <citation type="submission" date="2023-05" db="EMBL/GenBank/DDBJ databases">
        <title>Draft genome sequence of Streptomyces sp. B-S-A6 isolated from a cave soil in Thailand.</title>
        <authorList>
            <person name="Chamroensaksri N."/>
            <person name="Muangham S."/>
        </authorList>
    </citation>
    <scope>NUCLEOTIDE SEQUENCE [LARGE SCALE GENOMIC DNA]</scope>
    <source>
        <strain evidence="3 4">B-S-A6</strain>
    </source>
</reference>
<organism evidence="3 4">
    <name type="scientific">Streptomyces cavernicola</name>
    <dbReference type="NCBI Taxonomy" id="3043613"/>
    <lineage>
        <taxon>Bacteria</taxon>
        <taxon>Bacillati</taxon>
        <taxon>Actinomycetota</taxon>
        <taxon>Actinomycetes</taxon>
        <taxon>Kitasatosporales</taxon>
        <taxon>Streptomycetaceae</taxon>
        <taxon>Streptomyces</taxon>
    </lineage>
</organism>
<feature type="region of interest" description="Disordered" evidence="1">
    <location>
        <begin position="46"/>
        <end position="65"/>
    </location>
</feature>
<keyword evidence="4" id="KW-1185">Reference proteome</keyword>
<sequence length="284" mass="30966">MRDLHQLGTPGTLQLVSDGSALTKPRRRPREGRFHRAQLVVGQPATRQAVGARRAGPHGSALPQPVPCFRPGHIQHFIGRLRDLEKPAAAGGSSPNLLNVLDADHRPNGHNHTEIVRNLRWRISSFIDDELRSRSTRLIDYQRPWAKVHELLDDRTVLLTWFLSAVVSGGAVLLAVTGQGRDLDEADANSNRHPVADQDGDGGVFAYDFLEADLRGVRLVILAACESARGRFDRADNVRGIPSALIARQLGSFRSGASARGRRVSICPMPARPVRRPIAGLSGG</sequence>